<name>A0A3R5UY35_9BACT</name>
<dbReference type="PROSITE" id="PS51257">
    <property type="entry name" value="PROKAR_LIPOPROTEIN"/>
    <property type="match status" value="1"/>
</dbReference>
<dbReference type="AlphaFoldDB" id="A0A3R5UY35"/>
<dbReference type="OrthoDB" id="9812725at2"/>
<gene>
    <name evidence="1" type="ORF">EP073_07785</name>
</gene>
<evidence type="ECO:0000313" key="1">
    <source>
        <dbReference type="EMBL" id="QAR33303.1"/>
    </source>
</evidence>
<sequence>MKLRTVLFAAVVSLFMYGCLPAVLIVGAGAAGATYSVTTDGVTDIITASPEAAFETMLDVIKTERGVIRDSSIAEGKIEAVLPNADVFAFIEDQGLGKVKVTIKARKTLNLLPDKETAVYLYKQFIRNF</sequence>
<dbReference type="Proteomes" id="UP000287502">
    <property type="component" value="Chromosome"/>
</dbReference>
<protein>
    <recommendedName>
        <fullName evidence="3">DUF3568 family protein</fullName>
    </recommendedName>
</protein>
<evidence type="ECO:0000313" key="2">
    <source>
        <dbReference type="Proteomes" id="UP000287502"/>
    </source>
</evidence>
<dbReference type="EMBL" id="CP035108">
    <property type="protein sequence ID" value="QAR33303.1"/>
    <property type="molecule type" value="Genomic_DNA"/>
</dbReference>
<reference evidence="1 2" key="1">
    <citation type="submission" date="2019-01" db="EMBL/GenBank/DDBJ databases">
        <title>Geovibrio thiophilus DSM 11263, complete genome.</title>
        <authorList>
            <person name="Spring S."/>
            <person name="Bunk B."/>
            <person name="Sproer C."/>
        </authorList>
    </citation>
    <scope>NUCLEOTIDE SEQUENCE [LARGE SCALE GENOMIC DNA]</scope>
    <source>
        <strain evidence="1 2">DSM 11263</strain>
    </source>
</reference>
<dbReference type="KEGG" id="gtl:EP073_07785"/>
<accession>A0A3R5UY35</accession>
<dbReference type="RefSeq" id="WP_128466589.1">
    <property type="nucleotide sequence ID" value="NZ_CP035108.1"/>
</dbReference>
<keyword evidence="2" id="KW-1185">Reference proteome</keyword>
<evidence type="ECO:0008006" key="3">
    <source>
        <dbReference type="Google" id="ProtNLM"/>
    </source>
</evidence>
<organism evidence="1 2">
    <name type="scientific">Geovibrio thiophilus</name>
    <dbReference type="NCBI Taxonomy" id="139438"/>
    <lineage>
        <taxon>Bacteria</taxon>
        <taxon>Pseudomonadati</taxon>
        <taxon>Deferribacterota</taxon>
        <taxon>Deferribacteres</taxon>
        <taxon>Deferribacterales</taxon>
        <taxon>Geovibrionaceae</taxon>
        <taxon>Geovibrio</taxon>
    </lineage>
</organism>
<proteinExistence type="predicted"/>